<gene>
    <name evidence="2" type="ORF">E2488_12205</name>
</gene>
<keyword evidence="3" id="KW-1185">Reference proteome</keyword>
<dbReference type="Proteomes" id="UP000298517">
    <property type="component" value="Unassembled WGS sequence"/>
</dbReference>
<dbReference type="SMART" id="SM00901">
    <property type="entry name" value="FRG"/>
    <property type="match status" value="1"/>
</dbReference>
<dbReference type="Pfam" id="PF08867">
    <property type="entry name" value="FRG"/>
    <property type="match status" value="1"/>
</dbReference>
<name>A0A4Y8AQC8_9FLAO</name>
<protein>
    <submittedName>
        <fullName evidence="2">FRG domain-containing protein</fullName>
    </submittedName>
</protein>
<accession>A0A4Y8AQC8</accession>
<dbReference type="RefSeq" id="WP_134248652.1">
    <property type="nucleotide sequence ID" value="NZ_SNQI01000004.1"/>
</dbReference>
<dbReference type="AlphaFoldDB" id="A0A4Y8AQC8"/>
<dbReference type="InterPro" id="IPR014966">
    <property type="entry name" value="FRG-dom"/>
</dbReference>
<feature type="domain" description="FRG" evidence="1">
    <location>
        <begin position="22"/>
        <end position="128"/>
    </location>
</feature>
<reference evidence="2 3" key="1">
    <citation type="journal article" date="2011" name="J. Microbiol.">
        <title>Gramella jeungdoensis sp. nov., isolated from a solar saltern in Korea.</title>
        <authorList>
            <person name="Joung Y."/>
            <person name="Kim H."/>
            <person name="Jang T."/>
            <person name="Ahn T.S."/>
            <person name="Joh K."/>
        </authorList>
    </citation>
    <scope>NUCLEOTIDE SEQUENCE [LARGE SCALE GENOMIC DNA]</scope>
    <source>
        <strain evidence="2 3">KCTC 23123</strain>
    </source>
</reference>
<sequence>MKLFKEIEFNSWNKLKSFLCELNTDWCFRGQSDYKMDLVTTMDRIEIKNNNSEYKRDYESYMIREFKRHTEWHYNKPHLISSNFQIVSLMQHHGAPTRLLDFTTSPYVASFFAIDSSKDFCSIYAINYMDLQRSSHSLFVSKWDDDSDQVNEYKYSDGLITDNVFDKLILGERQFPFVELVLPFSFFERLIRQQGVFLCQGDINSNFETNLLSNFSITKKTDYSPMYKIKIPIKWKMEILKDLNRMNINHSTLFPDLDGFFKSLKNTFDVYSTKE</sequence>
<comment type="caution">
    <text evidence="2">The sequence shown here is derived from an EMBL/GenBank/DDBJ whole genome shotgun (WGS) entry which is preliminary data.</text>
</comment>
<evidence type="ECO:0000313" key="3">
    <source>
        <dbReference type="Proteomes" id="UP000298517"/>
    </source>
</evidence>
<dbReference type="EMBL" id="SNQI01000004">
    <property type="protein sequence ID" value="TEW72949.1"/>
    <property type="molecule type" value="Genomic_DNA"/>
</dbReference>
<proteinExistence type="predicted"/>
<organism evidence="2 3">
    <name type="scientific">Gramella jeungdoensis</name>
    <dbReference type="NCBI Taxonomy" id="708091"/>
    <lineage>
        <taxon>Bacteria</taxon>
        <taxon>Pseudomonadati</taxon>
        <taxon>Bacteroidota</taxon>
        <taxon>Flavobacteriia</taxon>
        <taxon>Flavobacteriales</taxon>
        <taxon>Flavobacteriaceae</taxon>
        <taxon>Christiangramia</taxon>
    </lineage>
</organism>
<evidence type="ECO:0000259" key="1">
    <source>
        <dbReference type="SMART" id="SM00901"/>
    </source>
</evidence>
<evidence type="ECO:0000313" key="2">
    <source>
        <dbReference type="EMBL" id="TEW72949.1"/>
    </source>
</evidence>
<dbReference type="OrthoDB" id="9816036at2"/>